<organism evidence="9 10">
    <name type="scientific">Ogataea philodendri</name>
    <dbReference type="NCBI Taxonomy" id="1378263"/>
    <lineage>
        <taxon>Eukaryota</taxon>
        <taxon>Fungi</taxon>
        <taxon>Dikarya</taxon>
        <taxon>Ascomycota</taxon>
        <taxon>Saccharomycotina</taxon>
        <taxon>Pichiomycetes</taxon>
        <taxon>Pichiales</taxon>
        <taxon>Pichiaceae</taxon>
        <taxon>Ogataea</taxon>
    </lineage>
</organism>
<keyword evidence="6" id="KW-0539">Nucleus</keyword>
<dbReference type="RefSeq" id="XP_046060608.1">
    <property type="nucleotide sequence ID" value="XM_046204578.1"/>
</dbReference>
<dbReference type="InterPro" id="IPR057927">
    <property type="entry name" value="RAD24-like_helical"/>
</dbReference>
<evidence type="ECO:0000256" key="7">
    <source>
        <dbReference type="ARBA" id="ARBA00023306"/>
    </source>
</evidence>
<comment type="caution">
    <text evidence="9">The sequence shown here is derived from an EMBL/GenBank/DDBJ whole genome shotgun (WGS) entry which is preliminary data.</text>
</comment>
<evidence type="ECO:0000256" key="1">
    <source>
        <dbReference type="ARBA" id="ARBA00004123"/>
    </source>
</evidence>
<comment type="similarity">
    <text evidence="2">Belongs to the rad17/RAD24 family.</text>
</comment>
<keyword evidence="10" id="KW-1185">Reference proteome</keyword>
<proteinExistence type="inferred from homology"/>
<accession>A0A9P8T4M3</accession>
<dbReference type="SUPFAM" id="SSF52540">
    <property type="entry name" value="P-loop containing nucleoside triphosphate hydrolases"/>
    <property type="match status" value="1"/>
</dbReference>
<dbReference type="Proteomes" id="UP000769157">
    <property type="component" value="Unassembled WGS sequence"/>
</dbReference>
<dbReference type="GO" id="GO:0005524">
    <property type="term" value="F:ATP binding"/>
    <property type="evidence" value="ECO:0007669"/>
    <property type="project" value="UniProtKB-KW"/>
</dbReference>
<gene>
    <name evidence="9" type="ORF">OGAPHI_003588</name>
</gene>
<evidence type="ECO:0000259" key="8">
    <source>
        <dbReference type="Pfam" id="PF25812"/>
    </source>
</evidence>
<dbReference type="GO" id="GO:0005634">
    <property type="term" value="C:nucleus"/>
    <property type="evidence" value="ECO:0007669"/>
    <property type="project" value="UniProtKB-SubCell"/>
</dbReference>
<evidence type="ECO:0000256" key="2">
    <source>
        <dbReference type="ARBA" id="ARBA00006168"/>
    </source>
</evidence>
<reference evidence="9" key="1">
    <citation type="journal article" date="2021" name="Open Biol.">
        <title>Shared evolutionary footprints suggest mitochondrial oxidative damage underlies multiple complex I losses in fungi.</title>
        <authorList>
            <person name="Schikora-Tamarit M.A."/>
            <person name="Marcet-Houben M."/>
            <person name="Nosek J."/>
            <person name="Gabaldon T."/>
        </authorList>
    </citation>
    <scope>NUCLEOTIDE SEQUENCE</scope>
    <source>
        <strain evidence="9">CBS6075</strain>
    </source>
</reference>
<comment type="subcellular location">
    <subcellularLocation>
        <location evidence="1">Nucleus</location>
    </subcellularLocation>
</comment>
<feature type="domain" description="Checkpoint protein RAD24-like helical bundle" evidence="8">
    <location>
        <begin position="398"/>
        <end position="555"/>
    </location>
</feature>
<dbReference type="GO" id="GO:0003689">
    <property type="term" value="F:DNA clamp loader activity"/>
    <property type="evidence" value="ECO:0007669"/>
    <property type="project" value="TreeGrafter"/>
</dbReference>
<dbReference type="InterPro" id="IPR004582">
    <property type="entry name" value="Checkpoint_prot_Rad17_Rad24"/>
</dbReference>
<dbReference type="GO" id="GO:0003682">
    <property type="term" value="F:chromatin binding"/>
    <property type="evidence" value="ECO:0007669"/>
    <property type="project" value="TreeGrafter"/>
</dbReference>
<evidence type="ECO:0000313" key="9">
    <source>
        <dbReference type="EMBL" id="KAH3665404.1"/>
    </source>
</evidence>
<name>A0A9P8T4M3_9ASCO</name>
<evidence type="ECO:0000256" key="4">
    <source>
        <dbReference type="ARBA" id="ARBA00022763"/>
    </source>
</evidence>
<dbReference type="GO" id="GO:0000077">
    <property type="term" value="P:DNA damage checkpoint signaling"/>
    <property type="evidence" value="ECO:0007669"/>
    <property type="project" value="TreeGrafter"/>
</dbReference>
<dbReference type="PANTHER" id="PTHR12172">
    <property type="entry name" value="CELL CYCLE CHECKPOINT PROTEIN RAD17"/>
    <property type="match status" value="1"/>
</dbReference>
<dbReference type="OrthoDB" id="10265971at2759"/>
<dbReference type="InterPro" id="IPR027417">
    <property type="entry name" value="P-loop_NTPase"/>
</dbReference>
<dbReference type="GO" id="GO:0033314">
    <property type="term" value="P:mitotic DNA replication checkpoint signaling"/>
    <property type="evidence" value="ECO:0007669"/>
    <property type="project" value="TreeGrafter"/>
</dbReference>
<evidence type="ECO:0000256" key="5">
    <source>
        <dbReference type="ARBA" id="ARBA00022840"/>
    </source>
</evidence>
<evidence type="ECO:0000256" key="3">
    <source>
        <dbReference type="ARBA" id="ARBA00022741"/>
    </source>
</evidence>
<keyword evidence="5" id="KW-0067">ATP-binding</keyword>
<dbReference type="Pfam" id="PF25812">
    <property type="entry name" value="RAD24_helical"/>
    <property type="match status" value="1"/>
</dbReference>
<protein>
    <recommendedName>
        <fullName evidence="8">Checkpoint protein RAD24-like helical bundle domain-containing protein</fullName>
    </recommendedName>
</protein>
<dbReference type="EMBL" id="JAEUBE010000295">
    <property type="protein sequence ID" value="KAH3665404.1"/>
    <property type="molecule type" value="Genomic_DNA"/>
</dbReference>
<keyword evidence="7" id="KW-0131">Cell cycle</keyword>
<dbReference type="AlphaFoldDB" id="A0A9P8T4M3"/>
<dbReference type="GO" id="GO:0006281">
    <property type="term" value="P:DNA repair"/>
    <property type="evidence" value="ECO:0007669"/>
    <property type="project" value="InterPro"/>
</dbReference>
<evidence type="ECO:0000313" key="10">
    <source>
        <dbReference type="Proteomes" id="UP000769157"/>
    </source>
</evidence>
<keyword evidence="3" id="KW-0547">Nucleotide-binding</keyword>
<dbReference type="PANTHER" id="PTHR12172:SF0">
    <property type="entry name" value="CELL CYCLE CHECKPOINT PROTEIN RAD17"/>
    <property type="match status" value="1"/>
</dbReference>
<keyword evidence="4" id="KW-0227">DNA damage</keyword>
<dbReference type="GeneID" id="70235553"/>
<reference evidence="9" key="2">
    <citation type="submission" date="2021-01" db="EMBL/GenBank/DDBJ databases">
        <authorList>
            <person name="Schikora-Tamarit M.A."/>
        </authorList>
    </citation>
    <scope>NUCLEOTIDE SEQUENCE</scope>
    <source>
        <strain evidence="9">CBS6075</strain>
    </source>
</reference>
<dbReference type="Gene3D" id="3.40.50.300">
    <property type="entry name" value="P-loop containing nucleotide triphosphate hydrolases"/>
    <property type="match status" value="1"/>
</dbReference>
<sequence>MAQGENRQKKGRNRNLDSNVIVISSDESFDSIDTETELPIVQESKAYCKSDRKKNIDLQDDHARSIEDKNYEEQLGRVKRLKKPTDVAGLLAKLQVPNGKKLHQRCSSPSKKNTLTWVEKYCPFTSSELCIHERKIHELKLKLHDMIHNNTSMRLLILSGPAGSGKSVSAKIICEELMRDKHKNSGNHMKIDHISIEHRLDHVIEYMNWATSTSKDSSSVTNFGEFLEGCKVLTARNQKCIVVEELPNLHHPDTLKQFRSSLTKWILMDKKVNLPPLIICLTEYEVANEFSSSMASLDSNFKTELVLGSEIMSFEGSTWGRIKFNPVAKRYVKKCLTRIASAEDRTITMNKGISRYLINSRIEQLSPNGDLRNAIILFEYWVKFCASTASDAQFLGKESGLNLFHSIGKLLYGTQHPEEEYKTYIKKAHIPTGSHASYEQVKFNIDYVTVVNVVTDVMRSASTFGLNLLENYLSIATSVNPCIDKLADSLSISDNLSLKGFESSSFNGSPTMDEISTTVGCLGTRIESKRLKTISSKPSSFVSLRFSRDLKSLKKSNSIRRETIEYSYKRTTKLIKSSHYSYASVTDLLTCDGFYEHKILNSKKLMGKLKDAGFSRSLHFRRLGGDFKNFLLADTELKPIEEEEDGFDSEGGLKAREKLEELYFGFGNNSDSPESDDEFVLDPIVFSDDNNYSDEFSDDSLVLQL</sequence>
<evidence type="ECO:0000256" key="6">
    <source>
        <dbReference type="ARBA" id="ARBA00023242"/>
    </source>
</evidence>
<dbReference type="Pfam" id="PF03215">
    <property type="entry name" value="Rad17"/>
    <property type="match status" value="1"/>
</dbReference>